<gene>
    <name evidence="2" type="ORF">D4764_21G0002410</name>
</gene>
<proteinExistence type="predicted"/>
<dbReference type="EMBL" id="RHFK02000014">
    <property type="protein sequence ID" value="TWW65341.1"/>
    <property type="molecule type" value="Genomic_DNA"/>
</dbReference>
<reference evidence="2 3" key="1">
    <citation type="submission" date="2019-04" db="EMBL/GenBank/DDBJ databases">
        <title>Chromosome genome assembly for Takifugu flavidus.</title>
        <authorList>
            <person name="Xiao S."/>
        </authorList>
    </citation>
    <scope>NUCLEOTIDE SEQUENCE [LARGE SCALE GENOMIC DNA]</scope>
    <source>
        <strain evidence="2">HTHZ2018</strain>
        <tissue evidence="2">Muscle</tissue>
    </source>
</reference>
<accession>A0A5C6NFH5</accession>
<evidence type="ECO:0000313" key="2">
    <source>
        <dbReference type="EMBL" id="TWW65341.1"/>
    </source>
</evidence>
<name>A0A5C6NFH5_9TELE</name>
<protein>
    <recommendedName>
        <fullName evidence="4">Reverse transcriptase domain-containing protein</fullName>
    </recommendedName>
</protein>
<dbReference type="PANTHER" id="PTHR47027:SF30">
    <property type="entry name" value="THAP-TYPE DOMAIN-CONTAINING PROTEIN"/>
    <property type="match status" value="1"/>
</dbReference>
<feature type="region of interest" description="Disordered" evidence="1">
    <location>
        <begin position="331"/>
        <end position="393"/>
    </location>
</feature>
<evidence type="ECO:0000313" key="3">
    <source>
        <dbReference type="Proteomes" id="UP000324091"/>
    </source>
</evidence>
<dbReference type="Proteomes" id="UP000324091">
    <property type="component" value="Chromosome 21"/>
</dbReference>
<evidence type="ECO:0008006" key="4">
    <source>
        <dbReference type="Google" id="ProtNLM"/>
    </source>
</evidence>
<sequence>MGPPSCGLTTCRRGQGGRVHCVLGSSRRQGPWQSDPRLHKLALGTWNVTSLVGNEPELVCEVEKFRLDIVGLTSMHSKGSGTSLLERGWTLYHSGIADGERRRAGVAILVATQLSACILESYRALLACGTPEAADGAVVVDSTLQHRVDIGGSAAGLADRGGSPSFKKGDRRVCSNYRGITLLSLPVDQLYTLSRVFEGAWEFAQPVHVCFVDLEKAFDRVPRGVLWGVLREYGVSGPLIRAVRSLYDRCQSLVRIAGNLTEMYHLAFLGFQEGLVSQYVPAVQLYQGARENLVIRLFLEVRDDLETLPSPLASMDINLFGANFMSLTSFPGGPGSPGDPGIPSAPGLPLSPRGPDGPIIGCASLEWYPPPPGGPGRPLSPGEPFWPGSPGSP</sequence>
<dbReference type="PANTHER" id="PTHR47027">
    <property type="entry name" value="REVERSE TRANSCRIPTASE DOMAIN-CONTAINING PROTEIN"/>
    <property type="match status" value="1"/>
</dbReference>
<dbReference type="AlphaFoldDB" id="A0A5C6NFH5"/>
<organism evidence="2 3">
    <name type="scientific">Takifugu flavidus</name>
    <name type="common">sansaifugu</name>
    <dbReference type="NCBI Taxonomy" id="433684"/>
    <lineage>
        <taxon>Eukaryota</taxon>
        <taxon>Metazoa</taxon>
        <taxon>Chordata</taxon>
        <taxon>Craniata</taxon>
        <taxon>Vertebrata</taxon>
        <taxon>Euteleostomi</taxon>
        <taxon>Actinopterygii</taxon>
        <taxon>Neopterygii</taxon>
        <taxon>Teleostei</taxon>
        <taxon>Neoteleostei</taxon>
        <taxon>Acanthomorphata</taxon>
        <taxon>Eupercaria</taxon>
        <taxon>Tetraodontiformes</taxon>
        <taxon>Tetradontoidea</taxon>
        <taxon>Tetraodontidae</taxon>
        <taxon>Takifugu</taxon>
    </lineage>
</organism>
<evidence type="ECO:0000256" key="1">
    <source>
        <dbReference type="SAM" id="MobiDB-lite"/>
    </source>
</evidence>
<keyword evidence="3" id="KW-1185">Reference proteome</keyword>
<comment type="caution">
    <text evidence="2">The sequence shown here is derived from an EMBL/GenBank/DDBJ whole genome shotgun (WGS) entry which is preliminary data.</text>
</comment>